<dbReference type="Pfam" id="PF01965">
    <property type="entry name" value="DJ-1_PfpI"/>
    <property type="match status" value="1"/>
</dbReference>
<feature type="transmembrane region" description="Helical" evidence="1">
    <location>
        <begin position="12"/>
        <end position="33"/>
    </location>
</feature>
<comment type="caution">
    <text evidence="3">The sequence shown here is derived from an EMBL/GenBank/DDBJ whole genome shotgun (WGS) entry which is preliminary data.</text>
</comment>
<feature type="transmembrane region" description="Helical" evidence="1">
    <location>
        <begin position="416"/>
        <end position="440"/>
    </location>
</feature>
<sequence>MSRILTRIARVAVYLIAFVVPPVLISVFGVRAAQADRYEPPPAERSAQVTPPAHDPAKPTAVVLLNHGGTEVTDALAPFQVFVESGAFNVYLAAPTKRRATLSGGLDVLPQFSLADLDRRLGGRSPDVVVVPAMWRVGSDGQRPVADWLRKHASGIGTLMSVCDGAEVLADAGLLDGRRATASWANLPKWKKRYPDTQWVQGSRYVQDGTVLTSAGVTSGVVAALHVVRERLGEPAATALSERIGYPDTRLGDEPRIPVDTLSPADRALYVLRAAWTPNKPRIGVVVTEGASEIELASAFDAYPGPSFTSRTTSLGSSPVRSAHGLTFVPRYTVENAPELDRLVVPGREVPPDVRAWAEDSGVRPHYVHVGTTGFPFDATLRDLAEHENVPLARFNARLLEYPTGHLSFTGPGWPVLPLVALVAVGLLGLGTVGALDVVIRRRRKQ</sequence>
<evidence type="ECO:0000313" key="4">
    <source>
        <dbReference type="Proteomes" id="UP001501676"/>
    </source>
</evidence>
<dbReference type="InterPro" id="IPR002818">
    <property type="entry name" value="DJ-1/PfpI"/>
</dbReference>
<reference evidence="4" key="1">
    <citation type="journal article" date="2019" name="Int. J. Syst. Evol. Microbiol.">
        <title>The Global Catalogue of Microorganisms (GCM) 10K type strain sequencing project: providing services to taxonomists for standard genome sequencing and annotation.</title>
        <authorList>
            <consortium name="The Broad Institute Genomics Platform"/>
            <consortium name="The Broad Institute Genome Sequencing Center for Infectious Disease"/>
            <person name="Wu L."/>
            <person name="Ma J."/>
        </authorList>
    </citation>
    <scope>NUCLEOTIDE SEQUENCE [LARGE SCALE GENOMIC DNA]</scope>
    <source>
        <strain evidence="4">JCM 9458</strain>
    </source>
</reference>
<evidence type="ECO:0000256" key="1">
    <source>
        <dbReference type="SAM" id="Phobius"/>
    </source>
</evidence>
<dbReference type="PANTHER" id="PTHR43130:SF3">
    <property type="entry name" value="HTH-TYPE TRANSCRIPTIONAL REGULATOR RV1931C"/>
    <property type="match status" value="1"/>
</dbReference>
<dbReference type="InterPro" id="IPR029062">
    <property type="entry name" value="Class_I_gatase-like"/>
</dbReference>
<evidence type="ECO:0000313" key="3">
    <source>
        <dbReference type="EMBL" id="GAA3384698.1"/>
    </source>
</evidence>
<feature type="domain" description="DJ-1/PfpI" evidence="2">
    <location>
        <begin position="62"/>
        <end position="228"/>
    </location>
</feature>
<name>A0ABP6SUD1_9ACTN</name>
<gene>
    <name evidence="3" type="ORF">GCM10020369_15380</name>
</gene>
<dbReference type="InterPro" id="IPR052158">
    <property type="entry name" value="INH-QAR"/>
</dbReference>
<keyword evidence="1" id="KW-1133">Transmembrane helix</keyword>
<accession>A0ABP6SUD1</accession>
<dbReference type="PANTHER" id="PTHR43130">
    <property type="entry name" value="ARAC-FAMILY TRANSCRIPTIONAL REGULATOR"/>
    <property type="match status" value="1"/>
</dbReference>
<dbReference type="SUPFAM" id="SSF52317">
    <property type="entry name" value="Class I glutamine amidotransferase-like"/>
    <property type="match status" value="2"/>
</dbReference>
<keyword evidence="4" id="KW-1185">Reference proteome</keyword>
<dbReference type="Gene3D" id="3.40.50.880">
    <property type="match status" value="2"/>
</dbReference>
<keyword evidence="1" id="KW-0472">Membrane</keyword>
<evidence type="ECO:0000259" key="2">
    <source>
        <dbReference type="Pfam" id="PF01965"/>
    </source>
</evidence>
<keyword evidence="1" id="KW-0812">Transmembrane</keyword>
<dbReference type="Proteomes" id="UP001501676">
    <property type="component" value="Unassembled WGS sequence"/>
</dbReference>
<proteinExistence type="predicted"/>
<organism evidence="3 4">
    <name type="scientific">Cryptosporangium minutisporangium</name>
    <dbReference type="NCBI Taxonomy" id="113569"/>
    <lineage>
        <taxon>Bacteria</taxon>
        <taxon>Bacillati</taxon>
        <taxon>Actinomycetota</taxon>
        <taxon>Actinomycetes</taxon>
        <taxon>Cryptosporangiales</taxon>
        <taxon>Cryptosporangiaceae</taxon>
        <taxon>Cryptosporangium</taxon>
    </lineage>
</organism>
<dbReference type="EMBL" id="BAAAYN010000009">
    <property type="protein sequence ID" value="GAA3384698.1"/>
    <property type="molecule type" value="Genomic_DNA"/>
</dbReference>
<dbReference type="RefSeq" id="WP_345727295.1">
    <property type="nucleotide sequence ID" value="NZ_BAAAYN010000009.1"/>
</dbReference>
<protein>
    <submittedName>
        <fullName evidence="3">DJ-1/PfpI family protein</fullName>
    </submittedName>
</protein>